<dbReference type="GO" id="GO:0016740">
    <property type="term" value="F:transferase activity"/>
    <property type="evidence" value="ECO:0007669"/>
    <property type="project" value="UniProtKB-KW"/>
</dbReference>
<dbReference type="InterPro" id="IPR006598">
    <property type="entry name" value="CAP10"/>
</dbReference>
<keyword evidence="3" id="KW-1185">Reference proteome</keyword>
<organism evidence="2 3">
    <name type="scientific">Plicaturopsis crispa FD-325 SS-3</name>
    <dbReference type="NCBI Taxonomy" id="944288"/>
    <lineage>
        <taxon>Eukaryota</taxon>
        <taxon>Fungi</taxon>
        <taxon>Dikarya</taxon>
        <taxon>Basidiomycota</taxon>
        <taxon>Agaricomycotina</taxon>
        <taxon>Agaricomycetes</taxon>
        <taxon>Agaricomycetidae</taxon>
        <taxon>Amylocorticiales</taxon>
        <taxon>Amylocorticiaceae</taxon>
        <taxon>Plicatura</taxon>
        <taxon>Plicaturopsis crispa</taxon>
    </lineage>
</organism>
<dbReference type="Pfam" id="PF05686">
    <property type="entry name" value="Glyco_transf_90"/>
    <property type="match status" value="1"/>
</dbReference>
<keyword evidence="2" id="KW-0808">Transferase</keyword>
<dbReference type="SMART" id="SM00672">
    <property type="entry name" value="CAP10"/>
    <property type="match status" value="1"/>
</dbReference>
<dbReference type="EMBL" id="KN832573">
    <property type="protein sequence ID" value="KII83965.1"/>
    <property type="molecule type" value="Genomic_DNA"/>
</dbReference>
<proteinExistence type="predicted"/>
<evidence type="ECO:0000313" key="3">
    <source>
        <dbReference type="Proteomes" id="UP000053263"/>
    </source>
</evidence>
<feature type="domain" description="Glycosyl transferase CAP10" evidence="1">
    <location>
        <begin position="304"/>
        <end position="579"/>
    </location>
</feature>
<evidence type="ECO:0000313" key="2">
    <source>
        <dbReference type="EMBL" id="KII83965.1"/>
    </source>
</evidence>
<reference evidence="2 3" key="1">
    <citation type="submission" date="2014-06" db="EMBL/GenBank/DDBJ databases">
        <title>Evolutionary Origins and Diversification of the Mycorrhizal Mutualists.</title>
        <authorList>
            <consortium name="DOE Joint Genome Institute"/>
            <consortium name="Mycorrhizal Genomics Consortium"/>
            <person name="Kohler A."/>
            <person name="Kuo A."/>
            <person name="Nagy L.G."/>
            <person name="Floudas D."/>
            <person name="Copeland A."/>
            <person name="Barry K.W."/>
            <person name="Cichocki N."/>
            <person name="Veneault-Fourrey C."/>
            <person name="LaButti K."/>
            <person name="Lindquist E.A."/>
            <person name="Lipzen A."/>
            <person name="Lundell T."/>
            <person name="Morin E."/>
            <person name="Murat C."/>
            <person name="Riley R."/>
            <person name="Ohm R."/>
            <person name="Sun H."/>
            <person name="Tunlid A."/>
            <person name="Henrissat B."/>
            <person name="Grigoriev I.V."/>
            <person name="Hibbett D.S."/>
            <person name="Martin F."/>
        </authorList>
    </citation>
    <scope>NUCLEOTIDE SEQUENCE [LARGE SCALE GENOMIC DNA]</scope>
    <source>
        <strain evidence="2 3">FD-325 SS-3</strain>
    </source>
</reference>
<dbReference type="InterPro" id="IPR051091">
    <property type="entry name" value="O-Glucosyltr/Glycosyltrsf_90"/>
</dbReference>
<dbReference type="OrthoDB" id="541052at2759"/>
<dbReference type="PANTHER" id="PTHR12203:SF118">
    <property type="entry name" value="BETA-1,2-XYLOSYLTRANSFERASE 1"/>
    <property type="match status" value="1"/>
</dbReference>
<accession>A0A0C9SWV6</accession>
<dbReference type="PANTHER" id="PTHR12203">
    <property type="entry name" value="KDEL LYS-ASP-GLU-LEU CONTAINING - RELATED"/>
    <property type="match status" value="1"/>
</dbReference>
<evidence type="ECO:0000259" key="1">
    <source>
        <dbReference type="SMART" id="SM00672"/>
    </source>
</evidence>
<sequence length="587" mass="67374">MPFQVHQWPEPIVDVPELAPARRKGPRPLLDVVELPPKDTAQTPKTFDLPPHQYRADGLLTVNPDGAHPIFELTRRNEALWRAKLKRASKTFDQAVREYERRYHRKPPLGFEAWWIYVEENNVQLPDEYDQIYRDLEPFWGMDPRDLQRLVAEREAHVDSYTIGKAAGSPIGFVNMTLPEDPEKRKALLSGAWGLLELLEDVQDFIPPFRAVFSPHDNPDLAIDYELKTMALEAAAARTYIDINSPPPAKEGWLAACPPHSPARRTPFDLNKPPPPQTSKTFIHDHRAAMDPCQHPAHLHQHGQFLSHNYGPNPNRVMIPYFSYCVTTLHHDISPATPIAWVDDVTPRADDPPWEDKVDERLLWRGSNTGIWHAPHTRWAAQQRIRLVADANELRGNASVLRSPASPLEPVGPPQQVRRARLNPAAMDVAFAGDRPFNCEPDTCNALRGTFEWRAWQGQKHAGRYKYVMDSDGNGWSSRFKRLITSNALVFKATVYPEWFTDRIMPWVHYVPVQLDYSDLHDALGFFRGDLNGEGAHDDMARKIATAGRVWSKTFWRKEDLTAYQFRLFLEYARVMSTDREAMSYKD</sequence>
<name>A0A0C9SWV6_PLICR</name>
<protein>
    <submittedName>
        <fullName evidence="2">Glycosyltransferase family 90 protein</fullName>
    </submittedName>
</protein>
<dbReference type="Proteomes" id="UP000053263">
    <property type="component" value="Unassembled WGS sequence"/>
</dbReference>
<gene>
    <name evidence="2" type="ORF">PLICRDRAFT_118703</name>
</gene>
<dbReference type="AlphaFoldDB" id="A0A0C9SWV6"/>
<dbReference type="HOGENOM" id="CLU_005027_3_2_1"/>